<comment type="caution">
    <text evidence="3">The sequence shown here is derived from an EMBL/GenBank/DDBJ whole genome shotgun (WGS) entry which is preliminary data.</text>
</comment>
<feature type="region of interest" description="Disordered" evidence="1">
    <location>
        <begin position="1"/>
        <end position="43"/>
    </location>
</feature>
<accession>A0AAN6YQD5</accession>
<dbReference type="EMBL" id="MU865497">
    <property type="protein sequence ID" value="KAK4222005.1"/>
    <property type="molecule type" value="Genomic_DNA"/>
</dbReference>
<reference evidence="3" key="2">
    <citation type="submission" date="2023-05" db="EMBL/GenBank/DDBJ databases">
        <authorList>
            <consortium name="Lawrence Berkeley National Laboratory"/>
            <person name="Steindorff A."/>
            <person name="Hensen N."/>
            <person name="Bonometti L."/>
            <person name="Westerberg I."/>
            <person name="Brannstrom I.O."/>
            <person name="Guillou S."/>
            <person name="Cros-Aarteil S."/>
            <person name="Calhoun S."/>
            <person name="Haridas S."/>
            <person name="Kuo A."/>
            <person name="Mondo S."/>
            <person name="Pangilinan J."/>
            <person name="Riley R."/>
            <person name="Labutti K."/>
            <person name="Andreopoulos B."/>
            <person name="Lipzen A."/>
            <person name="Chen C."/>
            <person name="Yanf M."/>
            <person name="Daum C."/>
            <person name="Ng V."/>
            <person name="Clum A."/>
            <person name="Ohm R."/>
            <person name="Martin F."/>
            <person name="Silar P."/>
            <person name="Natvig D."/>
            <person name="Lalanne C."/>
            <person name="Gautier V."/>
            <person name="Ament-Velasquez S.L."/>
            <person name="Kruys A."/>
            <person name="Hutchinson M.I."/>
            <person name="Powell A.J."/>
            <person name="Barry K."/>
            <person name="Miller A.N."/>
            <person name="Grigoriev I.V."/>
            <person name="Debuchy R."/>
            <person name="Gladieux P."/>
            <person name="Thoren M.H."/>
            <person name="Johannesson H."/>
        </authorList>
    </citation>
    <scope>NUCLEOTIDE SEQUENCE</scope>
    <source>
        <strain evidence="3">CBS 990.96</strain>
    </source>
</reference>
<dbReference type="Pfam" id="PF06985">
    <property type="entry name" value="HET"/>
    <property type="match status" value="1"/>
</dbReference>
<dbReference type="PANTHER" id="PTHR33112">
    <property type="entry name" value="DOMAIN PROTEIN, PUTATIVE-RELATED"/>
    <property type="match status" value="1"/>
</dbReference>
<protein>
    <submittedName>
        <fullName evidence="3">Heterokaryon incompatibility protein-domain-containing protein</fullName>
    </submittedName>
</protein>
<proteinExistence type="predicted"/>
<reference evidence="3" key="1">
    <citation type="journal article" date="2023" name="Mol. Phylogenet. Evol.">
        <title>Genome-scale phylogeny and comparative genomics of the fungal order Sordariales.</title>
        <authorList>
            <person name="Hensen N."/>
            <person name="Bonometti L."/>
            <person name="Westerberg I."/>
            <person name="Brannstrom I.O."/>
            <person name="Guillou S."/>
            <person name="Cros-Aarteil S."/>
            <person name="Calhoun S."/>
            <person name="Haridas S."/>
            <person name="Kuo A."/>
            <person name="Mondo S."/>
            <person name="Pangilinan J."/>
            <person name="Riley R."/>
            <person name="LaButti K."/>
            <person name="Andreopoulos B."/>
            <person name="Lipzen A."/>
            <person name="Chen C."/>
            <person name="Yan M."/>
            <person name="Daum C."/>
            <person name="Ng V."/>
            <person name="Clum A."/>
            <person name="Steindorff A."/>
            <person name="Ohm R.A."/>
            <person name="Martin F."/>
            <person name="Silar P."/>
            <person name="Natvig D.O."/>
            <person name="Lalanne C."/>
            <person name="Gautier V."/>
            <person name="Ament-Velasquez S.L."/>
            <person name="Kruys A."/>
            <person name="Hutchinson M.I."/>
            <person name="Powell A.J."/>
            <person name="Barry K."/>
            <person name="Miller A.N."/>
            <person name="Grigoriev I.V."/>
            <person name="Debuchy R."/>
            <person name="Gladieux P."/>
            <person name="Hiltunen Thoren M."/>
            <person name="Johannesson H."/>
        </authorList>
    </citation>
    <scope>NUCLEOTIDE SEQUENCE</scope>
    <source>
        <strain evidence="3">CBS 990.96</strain>
    </source>
</reference>
<dbReference type="AlphaFoldDB" id="A0AAN6YQD5"/>
<keyword evidence="4" id="KW-1185">Reference proteome</keyword>
<evidence type="ECO:0000259" key="2">
    <source>
        <dbReference type="Pfam" id="PF06985"/>
    </source>
</evidence>
<sequence>MTKTKRKQRLLNQKVRTSKKNQSNITESDDDNVPTKPVAKTSSDEFMPYPRYPRYDTSGDPLSMDSLIFERLVSETQFTSIFPQFPPDWTPAFTRRLNYSKQSRFLCKECARYDWYYHLIGFGLLPNKEANFHPDNFDMTDNYIDGTKLRSHLGGEYELSSRGTFISFSSMANATANQQTCTLCSLVVAAVRATVSQERFEAIGKDTIPIKVSCLSPFQNNRPDHWIIHMRLCPPETVKLFFSLYRHPYLHHLTTNPLTKLAIRAVGRAAIPSTGIELDSTILSWWKTCKDTHVKSRNRGSRTPPFLDDPTVVFRVIDVLENKVIIPPNKKCAYVALSYVWGGIYAHQSTKAKKKKDILTDDEFVPINRKKLPRTIRNAIELTELLGERYLWVDSLCIIQDDDAEKAGMISIMDRVYQHALLTIVAADGKDAHAGLVGLQPGSRSFRSITGSIDDIDIILSEPQPTPKDWKWSSRAWTYQEEQFSQRMLIFAHERVYYYCNNDNKSSYGEARPTIPLDKPLLPRTRLEFRNSAIFSEQDQVLYAYTVHVEAYTTRNLTNESDIIHAFEGVMSHLSSIHKNDYIFFWGLPGPDIIYALAWKPISGPEHGSQIPLRRREARTKYLNGAAYLFQKKRPMPDTKTPIQFPSWSWTGWVGPVKYDVFEHPFIYCWKERTSEETCYFSSPVILPELWNEEEKPQWQKAVMDMWTKGLIKIETEVASIEYENVKEYAEHQSDNDPCGLCRGQDLCFPRVIKMDDGTEWTSGTKEGFLLLEGNGFVEDFRSHFVVLFRRDEETGVCYREGIVELQRREWEAGSPRKETLVLG</sequence>
<feature type="domain" description="Heterokaryon incompatibility" evidence="2">
    <location>
        <begin position="334"/>
        <end position="481"/>
    </location>
</feature>
<dbReference type="InterPro" id="IPR010730">
    <property type="entry name" value="HET"/>
</dbReference>
<feature type="compositionally biased region" description="Polar residues" evidence="1">
    <location>
        <begin position="10"/>
        <end position="26"/>
    </location>
</feature>
<dbReference type="Proteomes" id="UP001301958">
    <property type="component" value="Unassembled WGS sequence"/>
</dbReference>
<evidence type="ECO:0000256" key="1">
    <source>
        <dbReference type="SAM" id="MobiDB-lite"/>
    </source>
</evidence>
<name>A0AAN6YQD5_9PEZI</name>
<evidence type="ECO:0000313" key="4">
    <source>
        <dbReference type="Proteomes" id="UP001301958"/>
    </source>
</evidence>
<organism evidence="3 4">
    <name type="scientific">Podospora fimiseda</name>
    <dbReference type="NCBI Taxonomy" id="252190"/>
    <lineage>
        <taxon>Eukaryota</taxon>
        <taxon>Fungi</taxon>
        <taxon>Dikarya</taxon>
        <taxon>Ascomycota</taxon>
        <taxon>Pezizomycotina</taxon>
        <taxon>Sordariomycetes</taxon>
        <taxon>Sordariomycetidae</taxon>
        <taxon>Sordariales</taxon>
        <taxon>Podosporaceae</taxon>
        <taxon>Podospora</taxon>
    </lineage>
</organism>
<dbReference type="PANTHER" id="PTHR33112:SF12">
    <property type="entry name" value="HETEROKARYON INCOMPATIBILITY DOMAIN-CONTAINING PROTEIN"/>
    <property type="match status" value="1"/>
</dbReference>
<evidence type="ECO:0000313" key="3">
    <source>
        <dbReference type="EMBL" id="KAK4222005.1"/>
    </source>
</evidence>
<gene>
    <name evidence="3" type="ORF">QBC38DRAFT_490879</name>
</gene>